<dbReference type="AlphaFoldDB" id="A0A1Y1VUI2"/>
<comment type="caution">
    <text evidence="2">The sequence shown here is derived from an EMBL/GenBank/DDBJ whole genome shotgun (WGS) entry which is preliminary data.</text>
</comment>
<feature type="region of interest" description="Disordered" evidence="1">
    <location>
        <begin position="175"/>
        <end position="194"/>
    </location>
</feature>
<sequence>MTLPSENNHNSNTATSSPNTSVTSPARGWYWEMEPSKSALAYYRSNPHNATCLKCGPGYGFTKDSNGSGLATYGCFRCKNCATKYKALQFWTECLSLSADLLPANNTQHKSKWASCSASEINNLPTAEVTLINNESTAILATSSGEPEYSGYSSNDESSDIQVNDVFSVERVYQSKHPKRRKAHSPSHEDKVVSSAHSRINILENSLKSVNVKLQSFDSKLEKLTLLIENLLGLQTAVSSGLQSSSALDKTALAVQKSLVEENAQIKDTCNSQQRELQMLKNAIHVEKPATHIDGTQQEASNKDLQIKTPDSKCIAKSKRPTFAEIAKRCARSGTKAEMERMEAAMRKCVGAKPPFTTTRAEVRHQCCRIYLQGIQRQPIRDVKSILYALRFQLSKIWSVDFIGKSTVEFTLSASYA</sequence>
<reference evidence="2 3" key="1">
    <citation type="submission" date="2016-07" db="EMBL/GenBank/DDBJ databases">
        <title>Pervasive Adenine N6-methylation of Active Genes in Fungi.</title>
        <authorList>
            <consortium name="DOE Joint Genome Institute"/>
            <person name="Mondo S.J."/>
            <person name="Dannebaum R.O."/>
            <person name="Kuo R.C."/>
            <person name="Labutti K."/>
            <person name="Haridas S."/>
            <person name="Kuo A."/>
            <person name="Salamov A."/>
            <person name="Ahrendt S.R."/>
            <person name="Lipzen A."/>
            <person name="Sullivan W."/>
            <person name="Andreopoulos W.B."/>
            <person name="Clum A."/>
            <person name="Lindquist E."/>
            <person name="Daum C."/>
            <person name="Ramamoorthy G.K."/>
            <person name="Gryganskyi A."/>
            <person name="Culley D."/>
            <person name="Magnuson J.K."/>
            <person name="James T.Y."/>
            <person name="O'Malley M.A."/>
            <person name="Stajich J.E."/>
            <person name="Spatafora J.W."/>
            <person name="Visel A."/>
            <person name="Grigoriev I.V."/>
        </authorList>
    </citation>
    <scope>NUCLEOTIDE SEQUENCE [LARGE SCALE GENOMIC DNA]</scope>
    <source>
        <strain evidence="2 3">CBS 931.73</strain>
    </source>
</reference>
<evidence type="ECO:0000256" key="1">
    <source>
        <dbReference type="SAM" id="MobiDB-lite"/>
    </source>
</evidence>
<feature type="region of interest" description="Disordered" evidence="1">
    <location>
        <begin position="1"/>
        <end position="23"/>
    </location>
</feature>
<dbReference type="EMBL" id="MCFE01001166">
    <property type="protein sequence ID" value="ORX64950.1"/>
    <property type="molecule type" value="Genomic_DNA"/>
</dbReference>
<dbReference type="OrthoDB" id="5575405at2759"/>
<dbReference type="Proteomes" id="UP000193498">
    <property type="component" value="Unassembled WGS sequence"/>
</dbReference>
<organism evidence="2 3">
    <name type="scientific">Basidiobolus meristosporus CBS 931.73</name>
    <dbReference type="NCBI Taxonomy" id="1314790"/>
    <lineage>
        <taxon>Eukaryota</taxon>
        <taxon>Fungi</taxon>
        <taxon>Fungi incertae sedis</taxon>
        <taxon>Zoopagomycota</taxon>
        <taxon>Entomophthoromycotina</taxon>
        <taxon>Basidiobolomycetes</taxon>
        <taxon>Basidiobolales</taxon>
        <taxon>Basidiobolaceae</taxon>
        <taxon>Basidiobolus</taxon>
    </lineage>
</organism>
<proteinExistence type="predicted"/>
<accession>A0A1Y1VUI2</accession>
<keyword evidence="3" id="KW-1185">Reference proteome</keyword>
<gene>
    <name evidence="2" type="ORF">K493DRAFT_309494</name>
</gene>
<evidence type="ECO:0000313" key="3">
    <source>
        <dbReference type="Proteomes" id="UP000193498"/>
    </source>
</evidence>
<evidence type="ECO:0000313" key="2">
    <source>
        <dbReference type="EMBL" id="ORX64950.1"/>
    </source>
</evidence>
<protein>
    <submittedName>
        <fullName evidence="2">Uncharacterized protein</fullName>
    </submittedName>
</protein>
<dbReference type="STRING" id="1314790.A0A1Y1VUI2"/>
<name>A0A1Y1VUI2_9FUNG</name>
<feature type="compositionally biased region" description="Basic residues" evidence="1">
    <location>
        <begin position="175"/>
        <end position="185"/>
    </location>
</feature>
<dbReference type="InParanoid" id="A0A1Y1VUI2"/>